<evidence type="ECO:0000313" key="2">
    <source>
        <dbReference type="Proteomes" id="UP001497700"/>
    </source>
</evidence>
<protein>
    <submittedName>
        <fullName evidence="1">Uncharacterized protein</fullName>
    </submittedName>
</protein>
<organism evidence="1 2">
    <name type="scientific">Hypoxylon rubiginosum</name>
    <dbReference type="NCBI Taxonomy" id="110542"/>
    <lineage>
        <taxon>Eukaryota</taxon>
        <taxon>Fungi</taxon>
        <taxon>Dikarya</taxon>
        <taxon>Ascomycota</taxon>
        <taxon>Pezizomycotina</taxon>
        <taxon>Sordariomycetes</taxon>
        <taxon>Xylariomycetidae</taxon>
        <taxon>Xylariales</taxon>
        <taxon>Hypoxylaceae</taxon>
        <taxon>Hypoxylon</taxon>
    </lineage>
</organism>
<gene>
    <name evidence="1" type="ORF">F4820DRAFT_360268</name>
</gene>
<proteinExistence type="predicted"/>
<accession>A0ACB9YXZ1</accession>
<keyword evidence="2" id="KW-1185">Reference proteome</keyword>
<reference evidence="1 2" key="1">
    <citation type="journal article" date="2022" name="New Phytol.">
        <title>Ecological generalism drives hyperdiversity of secondary metabolite gene clusters in xylarialean endophytes.</title>
        <authorList>
            <person name="Franco M.E.E."/>
            <person name="Wisecaver J.H."/>
            <person name="Arnold A.E."/>
            <person name="Ju Y.M."/>
            <person name="Slot J.C."/>
            <person name="Ahrendt S."/>
            <person name="Moore L.P."/>
            <person name="Eastman K.E."/>
            <person name="Scott K."/>
            <person name="Konkel Z."/>
            <person name="Mondo S.J."/>
            <person name="Kuo A."/>
            <person name="Hayes R.D."/>
            <person name="Haridas S."/>
            <person name="Andreopoulos B."/>
            <person name="Riley R."/>
            <person name="LaButti K."/>
            <person name="Pangilinan J."/>
            <person name="Lipzen A."/>
            <person name="Amirebrahimi M."/>
            <person name="Yan J."/>
            <person name="Adam C."/>
            <person name="Keymanesh K."/>
            <person name="Ng V."/>
            <person name="Louie K."/>
            <person name="Northen T."/>
            <person name="Drula E."/>
            <person name="Henrissat B."/>
            <person name="Hsieh H.M."/>
            <person name="Youens-Clark K."/>
            <person name="Lutzoni F."/>
            <person name="Miadlikowska J."/>
            <person name="Eastwood D.C."/>
            <person name="Hamelin R.C."/>
            <person name="Grigoriev I.V."/>
            <person name="U'Ren J.M."/>
        </authorList>
    </citation>
    <scope>NUCLEOTIDE SEQUENCE [LARGE SCALE GENOMIC DNA]</scope>
    <source>
        <strain evidence="1 2">CBS 119005</strain>
    </source>
</reference>
<dbReference type="EMBL" id="MU393497">
    <property type="protein sequence ID" value="KAI4863818.1"/>
    <property type="molecule type" value="Genomic_DNA"/>
</dbReference>
<sequence length="180" mass="18948">MIFSTTISQVVLLLAASATAASIPGVKRSTQICYSETTELHCYSEPDDIPQDVTEADVKFVAAYLRSYGRQTRAGRLFTMKAADAPDCGEWSLYSRGTVTAYAKHLDNAVDSSVLFEDIATTIDGGEATAVHQASIVDCLTEGGSLGVLVNTTNAAYSAATYTSAGYTPQGILVKIVSSG</sequence>
<name>A0ACB9YXZ1_9PEZI</name>
<comment type="caution">
    <text evidence="1">The sequence shown here is derived from an EMBL/GenBank/DDBJ whole genome shotgun (WGS) entry which is preliminary data.</text>
</comment>
<evidence type="ECO:0000313" key="1">
    <source>
        <dbReference type="EMBL" id="KAI4863818.1"/>
    </source>
</evidence>
<dbReference type="Proteomes" id="UP001497700">
    <property type="component" value="Unassembled WGS sequence"/>
</dbReference>